<dbReference type="GO" id="GO:0050918">
    <property type="term" value="P:positive chemotaxis"/>
    <property type="evidence" value="ECO:0007669"/>
    <property type="project" value="TreeGrafter"/>
</dbReference>
<dbReference type="GO" id="GO:0003774">
    <property type="term" value="F:cytoskeletal motor activity"/>
    <property type="evidence" value="ECO:0007669"/>
    <property type="project" value="InterPro"/>
</dbReference>
<dbReference type="NCBIfam" id="TIGR01397">
    <property type="entry name" value="fliM_switch"/>
    <property type="match status" value="1"/>
</dbReference>
<evidence type="ECO:0000259" key="11">
    <source>
        <dbReference type="Pfam" id="PF01052"/>
    </source>
</evidence>
<comment type="similarity">
    <text evidence="3">Belongs to the FliM family.</text>
</comment>
<dbReference type="AlphaFoldDB" id="D5MGB9"/>
<evidence type="ECO:0000256" key="5">
    <source>
        <dbReference type="ARBA" id="ARBA00022475"/>
    </source>
</evidence>
<name>D5MGB9_METO1</name>
<dbReference type="Proteomes" id="UP000006898">
    <property type="component" value="Chromosome"/>
</dbReference>
<evidence type="ECO:0000256" key="9">
    <source>
        <dbReference type="ARBA" id="ARBA00023143"/>
    </source>
</evidence>
<keyword evidence="12" id="KW-0969">Cilium</keyword>
<evidence type="ECO:0000256" key="10">
    <source>
        <dbReference type="NCBIfam" id="TIGR01397"/>
    </source>
</evidence>
<dbReference type="InterPro" id="IPR001543">
    <property type="entry name" value="FliN-like_C"/>
</dbReference>
<evidence type="ECO:0000256" key="2">
    <source>
        <dbReference type="ARBA" id="ARBA00004202"/>
    </source>
</evidence>
<evidence type="ECO:0000256" key="1">
    <source>
        <dbReference type="ARBA" id="ARBA00004117"/>
    </source>
</evidence>
<dbReference type="GO" id="GO:0071978">
    <property type="term" value="P:bacterial-type flagellum-dependent swarming motility"/>
    <property type="evidence" value="ECO:0007669"/>
    <property type="project" value="TreeGrafter"/>
</dbReference>
<dbReference type="eggNOG" id="COG1868">
    <property type="taxonomic scope" value="Bacteria"/>
</dbReference>
<keyword evidence="9" id="KW-0975">Bacterial flagellum</keyword>
<keyword evidence="7" id="KW-0283">Flagellar rotation</keyword>
<keyword evidence="12" id="KW-0966">Cell projection</keyword>
<evidence type="ECO:0000313" key="13">
    <source>
        <dbReference type="Proteomes" id="UP000006898"/>
    </source>
</evidence>
<organism evidence="12 13">
    <name type="scientific">Methylomirabilis oxygeniifera</name>
    <dbReference type="NCBI Taxonomy" id="671143"/>
    <lineage>
        <taxon>Bacteria</taxon>
        <taxon>Candidatus Methylomirabilota</taxon>
        <taxon>Candidatus Methylomirabilia</taxon>
        <taxon>Candidatus Methylomirabilales</taxon>
        <taxon>Candidatus Methylomirabilaceae</taxon>
        <taxon>Candidatus Methylomirabilis</taxon>
    </lineage>
</organism>
<evidence type="ECO:0000256" key="3">
    <source>
        <dbReference type="ARBA" id="ARBA00011049"/>
    </source>
</evidence>
<keyword evidence="6" id="KW-0145">Chemotaxis</keyword>
<dbReference type="Pfam" id="PF01052">
    <property type="entry name" value="FliMN_C"/>
    <property type="match status" value="1"/>
</dbReference>
<keyword evidence="8" id="KW-0472">Membrane</keyword>
<dbReference type="Pfam" id="PF02154">
    <property type="entry name" value="FliM"/>
    <property type="match status" value="1"/>
</dbReference>
<dbReference type="EMBL" id="FP565575">
    <property type="protein sequence ID" value="CBE68800.1"/>
    <property type="molecule type" value="Genomic_DNA"/>
</dbReference>
<feature type="domain" description="Flagellar motor switch protein FliN-like C-terminal" evidence="11">
    <location>
        <begin position="257"/>
        <end position="319"/>
    </location>
</feature>
<dbReference type="InterPro" id="IPR001689">
    <property type="entry name" value="Flag_FliM"/>
</dbReference>
<dbReference type="Gene3D" id="3.40.1550.10">
    <property type="entry name" value="CheC-like"/>
    <property type="match status" value="1"/>
</dbReference>
<keyword evidence="12" id="KW-0282">Flagellum</keyword>
<dbReference type="InterPro" id="IPR028976">
    <property type="entry name" value="CheC-like_sf"/>
</dbReference>
<dbReference type="KEGG" id="mox:DAMO_1742"/>
<evidence type="ECO:0000256" key="4">
    <source>
        <dbReference type="ARBA" id="ARBA00021898"/>
    </source>
</evidence>
<dbReference type="PANTHER" id="PTHR30034:SF6">
    <property type="entry name" value="YOP PROTEINS TRANSLOCATION PROTEIN Q"/>
    <property type="match status" value="1"/>
</dbReference>
<dbReference type="SUPFAM" id="SSF101801">
    <property type="entry name" value="Surface presentation of antigens (SPOA)"/>
    <property type="match status" value="1"/>
</dbReference>
<dbReference type="GO" id="GO:0009425">
    <property type="term" value="C:bacterial-type flagellum basal body"/>
    <property type="evidence" value="ECO:0007669"/>
    <property type="project" value="UniProtKB-SubCell"/>
</dbReference>
<gene>
    <name evidence="12" type="ORF">DAMO_1742</name>
</gene>
<evidence type="ECO:0000313" key="12">
    <source>
        <dbReference type="EMBL" id="CBE68800.1"/>
    </source>
</evidence>
<dbReference type="GO" id="GO:0005886">
    <property type="term" value="C:plasma membrane"/>
    <property type="evidence" value="ECO:0007669"/>
    <property type="project" value="UniProtKB-SubCell"/>
</dbReference>
<dbReference type="PIRSF" id="PIRSF002888">
    <property type="entry name" value="FliM"/>
    <property type="match status" value="1"/>
</dbReference>
<reference evidence="12 13" key="1">
    <citation type="journal article" date="2010" name="Nature">
        <title>Nitrite-driven anaerobic methane oxidation by oxygenic bacteria.</title>
        <authorList>
            <person name="Ettwig K.F."/>
            <person name="Butler M.K."/>
            <person name="Le Paslier D."/>
            <person name="Pelletier E."/>
            <person name="Mangenot S."/>
            <person name="Kuypers M.M.M."/>
            <person name="Schreiber F."/>
            <person name="Dutilh B.E."/>
            <person name="Zedelius J."/>
            <person name="de Beer D."/>
            <person name="Gloerich J."/>
            <person name="Wessels H.J.C.T."/>
            <person name="van Allen T."/>
            <person name="Luesken F."/>
            <person name="Wu M."/>
            <person name="van de Pas-Schoonen K.T."/>
            <person name="Op den Camp H.J.M."/>
            <person name="Janssen-Megens E.M."/>
            <person name="Francoijs K-J."/>
            <person name="Stunnenberg H."/>
            <person name="Weissenbach J."/>
            <person name="Jetten M.S.M."/>
            <person name="Strous M."/>
        </authorList>
    </citation>
    <scope>NUCLEOTIDE SEQUENCE [LARGE SCALE GENOMIC DNA]</scope>
</reference>
<evidence type="ECO:0000256" key="7">
    <source>
        <dbReference type="ARBA" id="ARBA00022779"/>
    </source>
</evidence>
<dbReference type="STRING" id="671143.DAMO_1742"/>
<evidence type="ECO:0000256" key="6">
    <source>
        <dbReference type="ARBA" id="ARBA00022500"/>
    </source>
</evidence>
<evidence type="ECO:0000256" key="8">
    <source>
        <dbReference type="ARBA" id="ARBA00023136"/>
    </source>
</evidence>
<keyword evidence="5" id="KW-1003">Cell membrane</keyword>
<protein>
    <recommendedName>
        <fullName evidence="4 10">Flagellar motor switch protein FliM</fullName>
    </recommendedName>
</protein>
<dbReference type="SUPFAM" id="SSF103039">
    <property type="entry name" value="CheC-like"/>
    <property type="match status" value="1"/>
</dbReference>
<comment type="subcellular location">
    <subcellularLocation>
        <location evidence="1">Bacterial flagellum basal body</location>
    </subcellularLocation>
    <subcellularLocation>
        <location evidence="2">Cell membrane</location>
        <topology evidence="2">Peripheral membrane protein</topology>
    </subcellularLocation>
</comment>
<dbReference type="InterPro" id="IPR036429">
    <property type="entry name" value="SpoA-like_sf"/>
</dbReference>
<proteinExistence type="inferred from homology"/>
<dbReference type="PRINTS" id="PR00955">
    <property type="entry name" value="FLGMOTORFLIM"/>
</dbReference>
<accession>D5MGB9</accession>
<dbReference type="CDD" id="cd17908">
    <property type="entry name" value="FliM"/>
    <property type="match status" value="1"/>
</dbReference>
<dbReference type="PANTHER" id="PTHR30034">
    <property type="entry name" value="FLAGELLAR MOTOR SWITCH PROTEIN FLIM"/>
    <property type="match status" value="1"/>
</dbReference>
<dbReference type="HOGENOM" id="CLU_052646_0_0_0"/>
<sequence length="333" mass="36575">MSEILTQEEIDSLLSAAAKGAVPAVGAPTQVKRQFIRYDFRRPNRISKEQLQALQMLHDRFAKQMGGTLSPLLRTFVEIRPTLVEQMAYAEYIASVAYPACLGIFGMKPLKGGAIVELPPRLISYIIDRILGGAGRISDVARELTEIERALVSKLLRRTLEDLRNAWSRVSLFQFELLNLEVNPGFLQLAAPTDMVILIGFDVKIGDVEGMMSLCFPFSMLEPVIPNLSLRRWIAGHREETDEVGAAEIAKAMPAVGLSVRALLGSIPLTVHELSFLKAGDIVRLDIGASSLGVLEVEGVPKYVVKVGTSHRKRAVQIVADISEEKSAHGARH</sequence>